<dbReference type="Proteomes" id="UP000030747">
    <property type="component" value="Unassembled WGS sequence"/>
</dbReference>
<gene>
    <name evidence="2" type="ORF">ETH_00016025</name>
</gene>
<feature type="region of interest" description="Disordered" evidence="1">
    <location>
        <begin position="412"/>
        <end position="475"/>
    </location>
</feature>
<name>U6KPS1_EIMTE</name>
<dbReference type="EMBL" id="HG673831">
    <property type="protein sequence ID" value="CDJ38297.1"/>
    <property type="molecule type" value="Genomic_DNA"/>
</dbReference>
<sequence>MHLQATGDTKSPACFAFSRTEDPAERYSKFAEEIEARPFGFYGPRDRILKRLATYAPAKVQLQQHQQQLLQQGLRAAAVPAAFKEKLLDLVAFLCCLSRQAADVKWSKEQIQKWEALGLDVQEELSKKEAPQPAPSPPPPGAAPAAAAAPSEVAETGGPMDHCGAASAHFAAASFGVAEVLLLLPSGQRASLHLQPSKNPLVVHLPRPVDHCSLEDVRGALLQQQQQQQIQERVLENAQKAELPEARTVDKWNLKDLKVEATLQQIIEKAKDKQVVPISKETPGAVAVPIIPAKPVEEKPAPSQVRLGLARALLTLPSGGRAALHFEPTSGPLVVHLSGPVDQWSLEAVRQQLLQQQAAIQKSLLEASSKSELHEARSVNKWNLKEINVLADLNKIIESAKADTVVPFTVTGKCSSSTTSSSGSSSSSSSSSRCDRSSKALPPVPPVAPKEKEPEEEEEKKKTFIPPEPEKAEADCEEFPLNLEVPSTSVREQTVAHLVSFLNSSSSSDSSSSSSSSSRLVSVGAACLAWALNATVFEMLQGALSRSWGAPQVVEGAPTAADWVALQLQTALDTKAIKGNNKETNKSVIKASRICIDAARVAGRLLGQRRRDKPEAPLAGPGNLLGTALGLSFDGELLLGERAAQFAAARCSGEAAAAKAALWPLAQVLLMSLLLHYQAAASCQVYVHHSARYVLPLLALPQKQQIQDFLHFVEIYNELIQKYKTDEHKNKTTMHQFAQRCEVLHLDTGATRLPQSMGETELLISPQMENIIKVIKG</sequence>
<feature type="region of interest" description="Disordered" evidence="1">
    <location>
        <begin position="124"/>
        <end position="160"/>
    </location>
</feature>
<evidence type="ECO:0000313" key="3">
    <source>
        <dbReference type="Proteomes" id="UP000030747"/>
    </source>
</evidence>
<dbReference type="VEuPathDB" id="ToxoDB:ETH2_0803200"/>
<organism evidence="2 3">
    <name type="scientific">Eimeria tenella</name>
    <name type="common">Coccidian parasite</name>
    <dbReference type="NCBI Taxonomy" id="5802"/>
    <lineage>
        <taxon>Eukaryota</taxon>
        <taxon>Sar</taxon>
        <taxon>Alveolata</taxon>
        <taxon>Apicomplexa</taxon>
        <taxon>Conoidasida</taxon>
        <taxon>Coccidia</taxon>
        <taxon>Eucoccidiorida</taxon>
        <taxon>Eimeriorina</taxon>
        <taxon>Eimeriidae</taxon>
        <taxon>Eimeria</taxon>
    </lineage>
</organism>
<accession>U6KPS1</accession>
<feature type="compositionally biased region" description="Pro residues" evidence="1">
    <location>
        <begin position="132"/>
        <end position="142"/>
    </location>
</feature>
<reference evidence="2" key="1">
    <citation type="submission" date="2013-10" db="EMBL/GenBank/DDBJ databases">
        <title>Genomic analysis of the causative agents of coccidiosis in chickens.</title>
        <authorList>
            <person name="Reid A.J."/>
            <person name="Blake D."/>
            <person name="Billington K."/>
            <person name="Browne H."/>
            <person name="Dunn M."/>
            <person name="Hung S."/>
            <person name="Kawahara F."/>
            <person name="Miranda-Saavedra D."/>
            <person name="Mourier T."/>
            <person name="Nagra H."/>
            <person name="Otto T.D."/>
            <person name="Rawlings N."/>
            <person name="Sanchez A."/>
            <person name="Sanders M."/>
            <person name="Subramaniam C."/>
            <person name="Tay Y."/>
            <person name="Dear P."/>
            <person name="Doerig C."/>
            <person name="Gruber A."/>
            <person name="Parkinson J."/>
            <person name="Shirley M."/>
            <person name="Wan K.L."/>
            <person name="Berriman M."/>
            <person name="Tomley F."/>
            <person name="Pain A."/>
        </authorList>
    </citation>
    <scope>NUCLEOTIDE SEQUENCE [LARGE SCALE GENOMIC DNA]</scope>
    <source>
        <strain evidence="2">Houghton</strain>
    </source>
</reference>
<dbReference type="VEuPathDB" id="ToxoDB:ETH_00016025"/>
<evidence type="ECO:0000313" key="2">
    <source>
        <dbReference type="EMBL" id="CDJ38297.1"/>
    </source>
</evidence>
<protein>
    <submittedName>
        <fullName evidence="2">Uncharacterized protein</fullName>
    </submittedName>
</protein>
<dbReference type="AlphaFoldDB" id="U6KPS1"/>
<dbReference type="GeneID" id="25252359"/>
<dbReference type="OrthoDB" id="10506605at2759"/>
<dbReference type="RefSeq" id="XP_013229135.1">
    <property type="nucleotide sequence ID" value="XM_013373681.1"/>
</dbReference>
<reference evidence="2" key="2">
    <citation type="submission" date="2013-10" db="EMBL/GenBank/DDBJ databases">
        <authorList>
            <person name="Aslett M."/>
        </authorList>
    </citation>
    <scope>NUCLEOTIDE SEQUENCE [LARGE SCALE GENOMIC DNA]</scope>
    <source>
        <strain evidence="2">Houghton</strain>
    </source>
</reference>
<proteinExistence type="predicted"/>
<keyword evidence="3" id="KW-1185">Reference proteome</keyword>
<evidence type="ECO:0000256" key="1">
    <source>
        <dbReference type="SAM" id="MobiDB-lite"/>
    </source>
</evidence>
<feature type="compositionally biased region" description="Low complexity" evidence="1">
    <location>
        <begin position="412"/>
        <end position="432"/>
    </location>
</feature>